<evidence type="ECO:0000256" key="2">
    <source>
        <dbReference type="SAM" id="Phobius"/>
    </source>
</evidence>
<comment type="caution">
    <text evidence="3">The sequence shown here is derived from an EMBL/GenBank/DDBJ whole genome shotgun (WGS) entry which is preliminary data.</text>
</comment>
<feature type="transmembrane region" description="Helical" evidence="2">
    <location>
        <begin position="12"/>
        <end position="38"/>
    </location>
</feature>
<dbReference type="Proteomes" id="UP000717696">
    <property type="component" value="Unassembled WGS sequence"/>
</dbReference>
<name>A0A9P9F7P4_9HYPO</name>
<protein>
    <submittedName>
        <fullName evidence="3">Uncharacterized protein</fullName>
    </submittedName>
</protein>
<keyword evidence="2" id="KW-1133">Transmembrane helix</keyword>
<keyword evidence="4" id="KW-1185">Reference proteome</keyword>
<evidence type="ECO:0000313" key="3">
    <source>
        <dbReference type="EMBL" id="KAH7155649.1"/>
    </source>
</evidence>
<accession>A0A9P9F7P4</accession>
<feature type="transmembrane region" description="Helical" evidence="2">
    <location>
        <begin position="156"/>
        <end position="177"/>
    </location>
</feature>
<feature type="region of interest" description="Disordered" evidence="1">
    <location>
        <begin position="312"/>
        <end position="339"/>
    </location>
</feature>
<dbReference type="OrthoDB" id="4818293at2759"/>
<keyword evidence="2" id="KW-0812">Transmembrane</keyword>
<sequence>MAGFQPASWRSHASTTLTIVAVLGGVVSTVLALIVFIAGTRSNGDHLLLRDLAFVSFDGIVPNNDTSEFLVHIHWFVNSFAWEYPTAPEGVPKVGFASRGPHFSSNIIHNLDKIAADLGLPKESYDCPGYGEYATHCKSVFFEAWRSYAFNSSFSMIGWLTWIMILSAIVIGILTLAQEWMIRRRPYWMRCMCVIGKRFCPCPTGTKEEIEQMDDYAWDKVRLAYWSLTAAYFSLPAVQCTFISYFLVNYYGYAEKRLPEGVTMNLRKNTKVQTILWVASMVSVVNALCILVKWRLSRQPKGWMDEQTLGQLEQSAGDGPDGTLPGARRRVGGNSRYTD</sequence>
<organism evidence="3 4">
    <name type="scientific">Dactylonectria estremocensis</name>
    <dbReference type="NCBI Taxonomy" id="1079267"/>
    <lineage>
        <taxon>Eukaryota</taxon>
        <taxon>Fungi</taxon>
        <taxon>Dikarya</taxon>
        <taxon>Ascomycota</taxon>
        <taxon>Pezizomycotina</taxon>
        <taxon>Sordariomycetes</taxon>
        <taxon>Hypocreomycetidae</taxon>
        <taxon>Hypocreales</taxon>
        <taxon>Nectriaceae</taxon>
        <taxon>Dactylonectria</taxon>
    </lineage>
</organism>
<dbReference type="AlphaFoldDB" id="A0A9P9F7P4"/>
<dbReference type="EMBL" id="JAGMUU010000004">
    <property type="protein sequence ID" value="KAH7155649.1"/>
    <property type="molecule type" value="Genomic_DNA"/>
</dbReference>
<feature type="transmembrane region" description="Helical" evidence="2">
    <location>
        <begin position="223"/>
        <end position="248"/>
    </location>
</feature>
<reference evidence="3" key="1">
    <citation type="journal article" date="2021" name="Nat. Commun.">
        <title>Genetic determinants of endophytism in the Arabidopsis root mycobiome.</title>
        <authorList>
            <person name="Mesny F."/>
            <person name="Miyauchi S."/>
            <person name="Thiergart T."/>
            <person name="Pickel B."/>
            <person name="Atanasova L."/>
            <person name="Karlsson M."/>
            <person name="Huettel B."/>
            <person name="Barry K.W."/>
            <person name="Haridas S."/>
            <person name="Chen C."/>
            <person name="Bauer D."/>
            <person name="Andreopoulos W."/>
            <person name="Pangilinan J."/>
            <person name="LaButti K."/>
            <person name="Riley R."/>
            <person name="Lipzen A."/>
            <person name="Clum A."/>
            <person name="Drula E."/>
            <person name="Henrissat B."/>
            <person name="Kohler A."/>
            <person name="Grigoriev I.V."/>
            <person name="Martin F.M."/>
            <person name="Hacquard S."/>
        </authorList>
    </citation>
    <scope>NUCLEOTIDE SEQUENCE</scope>
    <source>
        <strain evidence="3">MPI-CAGE-AT-0021</strain>
    </source>
</reference>
<evidence type="ECO:0000313" key="4">
    <source>
        <dbReference type="Proteomes" id="UP000717696"/>
    </source>
</evidence>
<keyword evidence="2" id="KW-0472">Membrane</keyword>
<evidence type="ECO:0000256" key="1">
    <source>
        <dbReference type="SAM" id="MobiDB-lite"/>
    </source>
</evidence>
<proteinExistence type="predicted"/>
<gene>
    <name evidence="3" type="ORF">B0J13DRAFT_231372</name>
</gene>
<feature type="transmembrane region" description="Helical" evidence="2">
    <location>
        <begin position="274"/>
        <end position="294"/>
    </location>
</feature>